<dbReference type="STRING" id="420953.SAMN05192543_1251"/>
<dbReference type="EMBL" id="FOQU01000025">
    <property type="protein sequence ID" value="SFK07110.1"/>
    <property type="molecule type" value="Genomic_DNA"/>
</dbReference>
<evidence type="ECO:0000313" key="2">
    <source>
        <dbReference type="Proteomes" id="UP000199548"/>
    </source>
</evidence>
<name>A0A1I3WIC2_9BURK</name>
<dbReference type="Pfam" id="PF06067">
    <property type="entry name" value="DUF932"/>
    <property type="match status" value="1"/>
</dbReference>
<organism evidence="1 2">
    <name type="scientific">Paraburkholderia megapolitana</name>
    <dbReference type="NCBI Taxonomy" id="420953"/>
    <lineage>
        <taxon>Bacteria</taxon>
        <taxon>Pseudomonadati</taxon>
        <taxon>Pseudomonadota</taxon>
        <taxon>Betaproteobacteria</taxon>
        <taxon>Burkholderiales</taxon>
        <taxon>Burkholderiaceae</taxon>
        <taxon>Paraburkholderia</taxon>
    </lineage>
</organism>
<sequence>MQFGLSTTYMRQQVRSQEPLTDDQILRAAPSIFAESPHESRSGRYALIPTIEVLNGLRKEGFQPFMVMQTNVRAADKREHAKHMIRLRHSDHTGNGEWNEIVLVNSSDGSSSYQMFGGVFRQVCSNGMICGESVADVRIPHRGNVVSKVVESAHVVLDGFGLITEHKDAMKALTLNDGERAAFARAALALKYDDPAVPPPISESQILRARRAEDQNGDMWS</sequence>
<gene>
    <name evidence="1" type="ORF">SAMN05192543_1251</name>
</gene>
<dbReference type="AlphaFoldDB" id="A0A1I3WIC2"/>
<accession>A0A1I3WIC2</accession>
<dbReference type="Proteomes" id="UP000199548">
    <property type="component" value="Unassembled WGS sequence"/>
</dbReference>
<keyword evidence="2" id="KW-1185">Reference proteome</keyword>
<dbReference type="InterPro" id="IPR026325">
    <property type="entry name" value="DUF932"/>
</dbReference>
<proteinExistence type="predicted"/>
<dbReference type="RefSeq" id="WP_091020690.1">
    <property type="nucleotide sequence ID" value="NZ_FOQU01000025.1"/>
</dbReference>
<evidence type="ECO:0008006" key="3">
    <source>
        <dbReference type="Google" id="ProtNLM"/>
    </source>
</evidence>
<feature type="non-terminal residue" evidence="1">
    <location>
        <position position="221"/>
    </location>
</feature>
<protein>
    <recommendedName>
        <fullName evidence="3">DUF945 domain-containing protein</fullName>
    </recommendedName>
</protein>
<reference evidence="1 2" key="1">
    <citation type="submission" date="2016-10" db="EMBL/GenBank/DDBJ databases">
        <authorList>
            <person name="de Groot N.N."/>
        </authorList>
    </citation>
    <scope>NUCLEOTIDE SEQUENCE [LARGE SCALE GENOMIC DNA]</scope>
    <source>
        <strain evidence="1 2">LMG 23650</strain>
    </source>
</reference>
<evidence type="ECO:0000313" key="1">
    <source>
        <dbReference type="EMBL" id="SFK07110.1"/>
    </source>
</evidence>